<feature type="domain" description="HD" evidence="1">
    <location>
        <begin position="18"/>
        <end position="137"/>
    </location>
</feature>
<dbReference type="SUPFAM" id="SSF109604">
    <property type="entry name" value="HD-domain/PDEase-like"/>
    <property type="match status" value="1"/>
</dbReference>
<evidence type="ECO:0000313" key="4">
    <source>
        <dbReference type="Proteomes" id="UP000179279"/>
    </source>
</evidence>
<dbReference type="PANTHER" id="PTHR43155">
    <property type="entry name" value="CYCLIC DI-GMP PHOSPHODIESTERASE PA4108-RELATED"/>
    <property type="match status" value="1"/>
</dbReference>
<name>A0A1G1WSD0_9BACT</name>
<feature type="domain" description="HD-GYP" evidence="2">
    <location>
        <begin position="1"/>
        <end position="173"/>
    </location>
</feature>
<accession>A0A1G1WSD0</accession>
<dbReference type="EMBL" id="MHDA01000047">
    <property type="protein sequence ID" value="OGY30594.1"/>
    <property type="molecule type" value="Genomic_DNA"/>
</dbReference>
<organism evidence="3 4">
    <name type="scientific">Candidatus Woykebacteria bacterium RIFCSPLOWO2_01_FULL_41_12</name>
    <dbReference type="NCBI Taxonomy" id="1802604"/>
    <lineage>
        <taxon>Bacteria</taxon>
        <taxon>Candidatus Woykeibacteriota</taxon>
    </lineage>
</organism>
<comment type="caution">
    <text evidence="3">The sequence shown here is derived from an EMBL/GenBank/DDBJ whole genome shotgun (WGS) entry which is preliminary data.</text>
</comment>
<evidence type="ECO:0000313" key="3">
    <source>
        <dbReference type="EMBL" id="OGY30594.1"/>
    </source>
</evidence>
<dbReference type="InterPro" id="IPR006674">
    <property type="entry name" value="HD_domain"/>
</dbReference>
<evidence type="ECO:0000259" key="2">
    <source>
        <dbReference type="PROSITE" id="PS51832"/>
    </source>
</evidence>
<dbReference type="PROSITE" id="PS51831">
    <property type="entry name" value="HD"/>
    <property type="match status" value="1"/>
</dbReference>
<sequence length="173" mass="19692">MPLVQVYLEALRKHHPETYEHCQRTRGVCLTIGKHLALPPPETDLLAAAGLLHDFGKLAVPVQVLSSKEPLDDFGLGEIQKHPYVSSVIARIVHRPDVAELVLVHHEPGYPRREIRRLEERGHLKDLLRLADQFDALRSRRPYKPPFGPQQIRKILLGKGFNGELVDFLLQNC</sequence>
<dbReference type="PANTHER" id="PTHR43155:SF2">
    <property type="entry name" value="CYCLIC DI-GMP PHOSPHODIESTERASE PA4108"/>
    <property type="match status" value="1"/>
</dbReference>
<dbReference type="CDD" id="cd00077">
    <property type="entry name" value="HDc"/>
    <property type="match status" value="1"/>
</dbReference>
<dbReference type="SMART" id="SM00471">
    <property type="entry name" value="HDc"/>
    <property type="match status" value="1"/>
</dbReference>
<gene>
    <name evidence="3" type="ORF">A3A57_00850</name>
</gene>
<dbReference type="AlphaFoldDB" id="A0A1G1WSD0"/>
<reference evidence="3 4" key="1">
    <citation type="journal article" date="2016" name="Nat. Commun.">
        <title>Thousands of microbial genomes shed light on interconnected biogeochemical processes in an aquifer system.</title>
        <authorList>
            <person name="Anantharaman K."/>
            <person name="Brown C.T."/>
            <person name="Hug L.A."/>
            <person name="Sharon I."/>
            <person name="Castelle C.J."/>
            <person name="Probst A.J."/>
            <person name="Thomas B.C."/>
            <person name="Singh A."/>
            <person name="Wilkins M.J."/>
            <person name="Karaoz U."/>
            <person name="Brodie E.L."/>
            <person name="Williams K.H."/>
            <person name="Hubbard S.S."/>
            <person name="Banfield J.F."/>
        </authorList>
    </citation>
    <scope>NUCLEOTIDE SEQUENCE [LARGE SCALE GENOMIC DNA]</scope>
</reference>
<evidence type="ECO:0000259" key="1">
    <source>
        <dbReference type="PROSITE" id="PS51831"/>
    </source>
</evidence>
<protein>
    <submittedName>
        <fullName evidence="3">Uncharacterized protein</fullName>
    </submittedName>
</protein>
<dbReference type="Gene3D" id="1.10.3210.10">
    <property type="entry name" value="Hypothetical protein af1432"/>
    <property type="match status" value="1"/>
</dbReference>
<dbReference type="InterPro" id="IPR037522">
    <property type="entry name" value="HD_GYP_dom"/>
</dbReference>
<proteinExistence type="predicted"/>
<dbReference type="Proteomes" id="UP000179279">
    <property type="component" value="Unassembled WGS sequence"/>
</dbReference>
<dbReference type="Pfam" id="PF13487">
    <property type="entry name" value="HD_5"/>
    <property type="match status" value="1"/>
</dbReference>
<dbReference type="InterPro" id="IPR003607">
    <property type="entry name" value="HD/PDEase_dom"/>
</dbReference>
<dbReference type="PROSITE" id="PS51832">
    <property type="entry name" value="HD_GYP"/>
    <property type="match status" value="1"/>
</dbReference>